<dbReference type="EnsemblMetazoa" id="XM_012200302.1">
    <property type="protein sequence ID" value="XP_012055692.1"/>
    <property type="gene ID" value="LOC105618771"/>
</dbReference>
<dbReference type="PRINTS" id="PR01463">
    <property type="entry name" value="EAGCHANLFMLY"/>
</dbReference>
<dbReference type="EMBL" id="ADTU01012963">
    <property type="status" value="NOT_ANNOTATED_CDS"/>
    <property type="molecule type" value="Genomic_DNA"/>
</dbReference>
<keyword evidence="11" id="KW-0406">Ion transport</keyword>
<feature type="transmembrane region" description="Helical" evidence="17">
    <location>
        <begin position="227"/>
        <end position="248"/>
    </location>
</feature>
<evidence type="ECO:0000256" key="1">
    <source>
        <dbReference type="ARBA" id="ARBA00004141"/>
    </source>
</evidence>
<feature type="region of interest" description="Disordered" evidence="16">
    <location>
        <begin position="761"/>
        <end position="892"/>
    </location>
</feature>
<keyword evidence="10 17" id="KW-1133">Transmembrane helix</keyword>
<dbReference type="PRINTS" id="PR01464">
    <property type="entry name" value="EAGCHANNEL"/>
</dbReference>
<dbReference type="InterPro" id="IPR035965">
    <property type="entry name" value="PAS-like_dom_sf"/>
</dbReference>
<evidence type="ECO:0000259" key="20">
    <source>
        <dbReference type="PROSITE" id="PS50113"/>
    </source>
</evidence>
<feature type="domain" description="Cyclic nucleotide-binding" evidence="18">
    <location>
        <begin position="584"/>
        <end position="661"/>
    </location>
</feature>
<evidence type="ECO:0000259" key="18">
    <source>
        <dbReference type="PROSITE" id="PS50042"/>
    </source>
</evidence>
<dbReference type="GO" id="GO:0005516">
    <property type="term" value="F:calmodulin binding"/>
    <property type="evidence" value="ECO:0007669"/>
    <property type="project" value="UniProtKB-KW"/>
</dbReference>
<feature type="region of interest" description="Disordered" evidence="16">
    <location>
        <begin position="998"/>
        <end position="1154"/>
    </location>
</feature>
<keyword evidence="5 17" id="KW-0812">Transmembrane</keyword>
<dbReference type="CDD" id="cd00130">
    <property type="entry name" value="PAS"/>
    <property type="match status" value="1"/>
</dbReference>
<keyword evidence="8" id="KW-0851">Voltage-gated channel</keyword>
<dbReference type="SMART" id="SM00086">
    <property type="entry name" value="PAC"/>
    <property type="match status" value="1"/>
</dbReference>
<dbReference type="EMBL" id="ADTU01012959">
    <property type="status" value="NOT_ANNOTATED_CDS"/>
    <property type="molecule type" value="Genomic_DNA"/>
</dbReference>
<dbReference type="EMBL" id="ADTU01012961">
    <property type="status" value="NOT_ANNOTATED_CDS"/>
    <property type="molecule type" value="Genomic_DNA"/>
</dbReference>
<reference evidence="22" key="1">
    <citation type="journal article" date="2011" name="PLoS Genet.">
        <title>The genome sequence of the leaf-cutter ant Atta cephalotes reveals insights into its obligate symbiotic lifestyle.</title>
        <authorList>
            <person name="Suen G."/>
            <person name="Teiling C."/>
            <person name="Li L."/>
            <person name="Holt C."/>
            <person name="Abouheif E."/>
            <person name="Bornberg-Bauer E."/>
            <person name="Bouffard P."/>
            <person name="Caldera E.J."/>
            <person name="Cash E."/>
            <person name="Cavanaugh A."/>
            <person name="Denas O."/>
            <person name="Elhaik E."/>
            <person name="Fave M.J."/>
            <person name="Gadau J."/>
            <person name="Gibson J.D."/>
            <person name="Graur D."/>
            <person name="Grubbs K.J."/>
            <person name="Hagen D.E."/>
            <person name="Harkins T.T."/>
            <person name="Helmkampf M."/>
            <person name="Hu H."/>
            <person name="Johnson B.R."/>
            <person name="Kim J."/>
            <person name="Marsh S.E."/>
            <person name="Moeller J.A."/>
            <person name="Munoz-Torres M.C."/>
            <person name="Murphy M.C."/>
            <person name="Naughton M.C."/>
            <person name="Nigam S."/>
            <person name="Overson R."/>
            <person name="Rajakumar R."/>
            <person name="Reese J.T."/>
            <person name="Scott J.J."/>
            <person name="Smith C.R."/>
            <person name="Tao S."/>
            <person name="Tsutsui N.D."/>
            <person name="Viljakainen L."/>
            <person name="Wissler L."/>
            <person name="Yandell M.D."/>
            <person name="Zimmer F."/>
            <person name="Taylor J."/>
            <person name="Slater S.C."/>
            <person name="Clifton S.W."/>
            <person name="Warren W.C."/>
            <person name="Elsik C.G."/>
            <person name="Smith C.D."/>
            <person name="Weinstock G.M."/>
            <person name="Gerardo N.M."/>
            <person name="Currie C.R."/>
        </authorList>
    </citation>
    <scope>NUCLEOTIDE SEQUENCE [LARGE SCALE GENOMIC DNA]</scope>
</reference>
<evidence type="ECO:0000313" key="21">
    <source>
        <dbReference type="EnsemblMetazoa" id="XP_012055692.1"/>
    </source>
</evidence>
<accession>A0A158NDT4</accession>
<dbReference type="Gene3D" id="1.10.287.70">
    <property type="match status" value="1"/>
</dbReference>
<dbReference type="Gene3D" id="1.10.1200.260">
    <property type="match status" value="1"/>
</dbReference>
<comment type="subcellular location">
    <subcellularLocation>
        <location evidence="1">Membrane</location>
        <topology evidence="1">Multi-pass membrane protein</topology>
    </subcellularLocation>
</comment>
<dbReference type="PANTHER" id="PTHR10217">
    <property type="entry name" value="VOLTAGE AND LIGAND GATED POTASSIUM CHANNEL"/>
    <property type="match status" value="1"/>
</dbReference>
<dbReference type="InterPro" id="IPR003938">
    <property type="entry name" value="K_chnl_volt-dep_EAG/ELK/ERG"/>
</dbReference>
<organism evidence="21 22">
    <name type="scientific">Atta cephalotes</name>
    <name type="common">Leafcutter ant</name>
    <dbReference type="NCBI Taxonomy" id="12957"/>
    <lineage>
        <taxon>Eukaryota</taxon>
        <taxon>Metazoa</taxon>
        <taxon>Ecdysozoa</taxon>
        <taxon>Arthropoda</taxon>
        <taxon>Hexapoda</taxon>
        <taxon>Insecta</taxon>
        <taxon>Pterygota</taxon>
        <taxon>Neoptera</taxon>
        <taxon>Endopterygota</taxon>
        <taxon>Hymenoptera</taxon>
        <taxon>Apocrita</taxon>
        <taxon>Aculeata</taxon>
        <taxon>Formicoidea</taxon>
        <taxon>Formicidae</taxon>
        <taxon>Myrmicinae</taxon>
        <taxon>Atta</taxon>
    </lineage>
</organism>
<dbReference type="FunFam" id="2.60.120.10:FF:000009">
    <property type="entry name" value="Potassium voltage-gated channel subfamily H member 1"/>
    <property type="match status" value="1"/>
</dbReference>
<evidence type="ECO:0000256" key="3">
    <source>
        <dbReference type="ARBA" id="ARBA00022538"/>
    </source>
</evidence>
<dbReference type="InterPro" id="IPR003949">
    <property type="entry name" value="K_chnl_volt-dep_EAG"/>
</dbReference>
<dbReference type="InterPro" id="IPR000014">
    <property type="entry name" value="PAS"/>
</dbReference>
<dbReference type="Pfam" id="PF00520">
    <property type="entry name" value="Ion_trans"/>
    <property type="match status" value="1"/>
</dbReference>
<dbReference type="SUPFAM" id="SSF55785">
    <property type="entry name" value="PYP-like sensor domain (PAS domain)"/>
    <property type="match status" value="1"/>
</dbReference>
<keyword evidence="3" id="KW-0633">Potassium transport</keyword>
<sequence length="1154" mass="129240">MPGGRRGLVAPQNTFLENIIRRSSSQPDSSFLLANAQIVDFPIVYCNESFVKISGYNRAEVMQKSCRCGFMYGELTDKETIARIEECLEGQIHDQFEILLYKKTKTPLWLLLQIAPIKNERDLVVLFLLTFRDITALKQPIETDDSKGGLSKFAKLARSVTRSRSVLVSQFSSHLPALKDTAVPTTTKQSHLGHMMSLSGDVMPQYRQEAPKTPPHILLHYCAFKAIWDWIILCLTFYTAIMVPYNVAFKNKTSEDVSLLVVDSIVDVIFFIDIVLNFHTTFVGAGGEVVSDPKVIRMNYLKSWFIIDLLSCLPYDVFNAFDHDEDGIGSLFSALKVVRLLRLGRVVRKLDRYLEYGAAMLILLLCFYMLVAHWLACIWYSIGRSDADNGVQYSWLWKLANVTQSPYSYLWTNASTAPELVAGPSRRTMYVTALYFTMTCMTSVGFGNVAAETDNEKIFTICMMIIAALLYATIFGHVTTIIQQMTSATAKYHDMLNNVREFMKLHEVPKALSERVMDYVVSTWAMTKGLDTDKVLNYCPKDMKADICVHLNRKVFNEHPAFRLASDGCLRALAMHFTMSHSAPGDLLYHTGESIDSLCFIVTGSLEVIQDDEVVAILGKGDVFGDSFWTNPTIGQSAANVRALTYCDLHTIKRDRLLEVLDFYQAFANSFARNLILTYNLSHRLIFRKVADVRREKELAERRKNEPQLDQAQDHLVRKIFSRFKSDAESQIGVTRTVSGRSHQDSDEELTVNVLPPWPSFRFRRERQHTADVEKGDGKDAKDGETSQAKKLSTTEEGGTTVAKTRPGKWGRLLGSSSLDTGSESGTAGDTFKRSLSARDSRPSSSAGTNKVFPKLGKLGERTIEESGDNIENQKDTQQQQAPQQQTLSVDSKQLQLRRLESYDGGLITQQSSHEREILAAVLEVKVDLKLEVQRVNQRLAKIEDMLQALMNKLPAAGSSSSGINGSSQQQKIPSFTLSGVQSQSPATPSAITLVQSSTQTMEYRPSIATTSTSTTPSEGYREQSTTTERISKSSQEHHHHHHHHHQSSSSRDVSKELLERLAQASTSRGDDSNALGPLILRKRRSKSRNKGAAPLAPLATQPMSPSEATETTQMLECTDDRDSSSGPTDRTVTDRTAERSDRKRPPPRPREYL</sequence>
<evidence type="ECO:0000256" key="14">
    <source>
        <dbReference type="ARBA" id="ARBA00023303"/>
    </source>
</evidence>
<keyword evidence="9" id="KW-0630">Potassium</keyword>
<evidence type="ECO:0000256" key="15">
    <source>
        <dbReference type="SAM" id="Coils"/>
    </source>
</evidence>
<dbReference type="PROSITE" id="PS50112">
    <property type="entry name" value="PAS"/>
    <property type="match status" value="1"/>
</dbReference>
<dbReference type="InterPro" id="IPR014710">
    <property type="entry name" value="RmlC-like_jellyroll"/>
</dbReference>
<dbReference type="Gene3D" id="3.30.450.20">
    <property type="entry name" value="PAS domain"/>
    <property type="match status" value="1"/>
</dbReference>
<evidence type="ECO:0000256" key="8">
    <source>
        <dbReference type="ARBA" id="ARBA00022882"/>
    </source>
</evidence>
<dbReference type="InterPro" id="IPR005821">
    <property type="entry name" value="Ion_trans_dom"/>
</dbReference>
<dbReference type="Gene3D" id="2.60.120.10">
    <property type="entry name" value="Jelly Rolls"/>
    <property type="match status" value="1"/>
</dbReference>
<dbReference type="InterPro" id="IPR050818">
    <property type="entry name" value="KCNH_animal-type"/>
</dbReference>
<feature type="compositionally biased region" description="Polar residues" evidence="16">
    <location>
        <begin position="815"/>
        <end position="828"/>
    </location>
</feature>
<dbReference type="SUPFAM" id="SSF51206">
    <property type="entry name" value="cAMP-binding domain-like"/>
    <property type="match status" value="1"/>
</dbReference>
<dbReference type="PROSITE" id="PS50042">
    <property type="entry name" value="CNMP_BINDING_3"/>
    <property type="match status" value="1"/>
</dbReference>
<dbReference type="GO" id="GO:0008076">
    <property type="term" value="C:voltage-gated potassium channel complex"/>
    <property type="evidence" value="ECO:0007669"/>
    <property type="project" value="TreeGrafter"/>
</dbReference>
<dbReference type="AlphaFoldDB" id="A0A158NDT4"/>
<dbReference type="GO" id="GO:0005249">
    <property type="term" value="F:voltage-gated potassium channel activity"/>
    <property type="evidence" value="ECO:0007669"/>
    <property type="project" value="InterPro"/>
</dbReference>
<dbReference type="PANTHER" id="PTHR10217:SF435">
    <property type="entry name" value="POTASSIUM VOLTAGE-GATED CHANNEL PROTEIN EAG"/>
    <property type="match status" value="1"/>
</dbReference>
<dbReference type="EMBL" id="ADTU01012965">
    <property type="status" value="NOT_ANNOTATED_CDS"/>
    <property type="molecule type" value="Genomic_DNA"/>
</dbReference>
<feature type="compositionally biased region" description="Low complexity" evidence="16">
    <location>
        <begin position="876"/>
        <end position="886"/>
    </location>
</feature>
<feature type="domain" description="PAC" evidence="20">
    <location>
        <begin position="94"/>
        <end position="146"/>
    </location>
</feature>
<keyword evidence="22" id="KW-1185">Reference proteome</keyword>
<reference evidence="21" key="2">
    <citation type="submission" date="2016-04" db="UniProtKB">
        <authorList>
            <consortium name="EnsemblMetazoa"/>
        </authorList>
    </citation>
    <scope>IDENTIFICATION</scope>
</reference>
<evidence type="ECO:0000256" key="4">
    <source>
        <dbReference type="ARBA" id="ARBA00022553"/>
    </source>
</evidence>
<feature type="compositionally biased region" description="Basic and acidic residues" evidence="16">
    <location>
        <begin position="1132"/>
        <end position="1154"/>
    </location>
</feature>
<dbReference type="KEGG" id="acep:105618771"/>
<evidence type="ECO:0000256" key="16">
    <source>
        <dbReference type="SAM" id="MobiDB-lite"/>
    </source>
</evidence>
<evidence type="ECO:0000256" key="6">
    <source>
        <dbReference type="ARBA" id="ARBA00022826"/>
    </source>
</evidence>
<keyword evidence="4" id="KW-0597">Phosphoprotein</keyword>
<dbReference type="EMBL" id="ADTU01012966">
    <property type="status" value="NOT_ANNOTATED_CDS"/>
    <property type="molecule type" value="Genomic_DNA"/>
</dbReference>
<keyword evidence="15" id="KW-0175">Coiled coil</keyword>
<feature type="compositionally biased region" description="Basic and acidic residues" evidence="16">
    <location>
        <begin position="768"/>
        <end position="785"/>
    </location>
</feature>
<dbReference type="InterPro" id="IPR000700">
    <property type="entry name" value="PAS-assoc_C"/>
</dbReference>
<evidence type="ECO:0000313" key="22">
    <source>
        <dbReference type="Proteomes" id="UP000005205"/>
    </source>
</evidence>
<feature type="compositionally biased region" description="Basic residues" evidence="16">
    <location>
        <begin position="1081"/>
        <end position="1090"/>
    </location>
</feature>
<keyword evidence="7" id="KW-0112">Calmodulin-binding</keyword>
<protein>
    <recommendedName>
        <fullName evidence="23">Cyclic nucleotide-binding domain-containing protein</fullName>
    </recommendedName>
</protein>
<dbReference type="GO" id="GO:0042391">
    <property type="term" value="P:regulation of membrane potential"/>
    <property type="evidence" value="ECO:0007669"/>
    <property type="project" value="TreeGrafter"/>
</dbReference>
<feature type="compositionally biased region" description="Basic and acidic residues" evidence="16">
    <location>
        <begin position="831"/>
        <end position="842"/>
    </location>
</feature>
<dbReference type="EMBL" id="ADTU01012960">
    <property type="status" value="NOT_ANNOTATED_CDS"/>
    <property type="molecule type" value="Genomic_DNA"/>
</dbReference>
<feature type="domain" description="PAS" evidence="19">
    <location>
        <begin position="43"/>
        <end position="95"/>
    </location>
</feature>
<dbReference type="EMBL" id="ADTU01012964">
    <property type="status" value="NOT_ANNOTATED_CDS"/>
    <property type="molecule type" value="Genomic_DNA"/>
</dbReference>
<feature type="compositionally biased region" description="Polar residues" evidence="16">
    <location>
        <begin position="1102"/>
        <end position="1116"/>
    </location>
</feature>
<evidence type="ECO:0000256" key="13">
    <source>
        <dbReference type="ARBA" id="ARBA00023180"/>
    </source>
</evidence>
<evidence type="ECO:0000256" key="12">
    <source>
        <dbReference type="ARBA" id="ARBA00023136"/>
    </source>
</evidence>
<dbReference type="FunFam" id="3.30.450.20:FF:000009">
    <property type="entry name" value="Potassium voltage-gated channel subfamily H member 1"/>
    <property type="match status" value="1"/>
</dbReference>
<feature type="transmembrane region" description="Helical" evidence="17">
    <location>
        <begin position="356"/>
        <end position="382"/>
    </location>
</feature>
<dbReference type="Pfam" id="PF13426">
    <property type="entry name" value="PAS_9"/>
    <property type="match status" value="1"/>
</dbReference>
<feature type="transmembrane region" description="Helical" evidence="17">
    <location>
        <begin position="458"/>
        <end position="478"/>
    </location>
</feature>
<gene>
    <name evidence="21" type="primary">105618771</name>
</gene>
<dbReference type="InterPro" id="IPR000595">
    <property type="entry name" value="cNMP-bd_dom"/>
</dbReference>
<name>A0A158NDT4_ATTCE</name>
<dbReference type="Pfam" id="PF00027">
    <property type="entry name" value="cNMP_binding"/>
    <property type="match status" value="1"/>
</dbReference>
<dbReference type="PROSITE" id="PS50113">
    <property type="entry name" value="PAC"/>
    <property type="match status" value="1"/>
</dbReference>
<evidence type="ECO:0008006" key="23">
    <source>
        <dbReference type="Google" id="ProtNLM"/>
    </source>
</evidence>
<evidence type="ECO:0000256" key="17">
    <source>
        <dbReference type="SAM" id="Phobius"/>
    </source>
</evidence>
<evidence type="ECO:0000256" key="5">
    <source>
        <dbReference type="ARBA" id="ARBA00022692"/>
    </source>
</evidence>
<dbReference type="CDD" id="cd00038">
    <property type="entry name" value="CAP_ED"/>
    <property type="match status" value="1"/>
</dbReference>
<keyword evidence="2" id="KW-0813">Transport</keyword>
<dbReference type="STRING" id="12957.A0A158NDT4"/>
<dbReference type="OrthoDB" id="447251at2759"/>
<evidence type="ECO:0000259" key="19">
    <source>
        <dbReference type="PROSITE" id="PS50112"/>
    </source>
</evidence>
<evidence type="ECO:0000256" key="10">
    <source>
        <dbReference type="ARBA" id="ARBA00022989"/>
    </source>
</evidence>
<dbReference type="InterPro" id="IPR018490">
    <property type="entry name" value="cNMP-bd_dom_sf"/>
</dbReference>
<dbReference type="Proteomes" id="UP000005205">
    <property type="component" value="Unassembled WGS sequence"/>
</dbReference>
<keyword evidence="12 17" id="KW-0472">Membrane</keyword>
<dbReference type="SMART" id="SM00100">
    <property type="entry name" value="cNMP"/>
    <property type="match status" value="1"/>
</dbReference>
<dbReference type="FunFam" id="1.10.1200.260:FF:000003">
    <property type="entry name" value="Potassium voltage-gated channel subfamily H member 1"/>
    <property type="match status" value="1"/>
</dbReference>
<keyword evidence="14" id="KW-0407">Ion channel</keyword>
<evidence type="ECO:0000256" key="7">
    <source>
        <dbReference type="ARBA" id="ARBA00022860"/>
    </source>
</evidence>
<feature type="compositionally biased region" description="Polar residues" evidence="16">
    <location>
        <begin position="786"/>
        <end position="798"/>
    </location>
</feature>
<feature type="transmembrane region" description="Helical" evidence="17">
    <location>
        <begin position="429"/>
        <end position="451"/>
    </location>
</feature>
<evidence type="ECO:0000256" key="9">
    <source>
        <dbReference type="ARBA" id="ARBA00022958"/>
    </source>
</evidence>
<keyword evidence="13" id="KW-0325">Glycoprotein</keyword>
<dbReference type="FunCoup" id="A0A158NDT4">
    <property type="interactions" value="291"/>
</dbReference>
<dbReference type="SUPFAM" id="SSF81324">
    <property type="entry name" value="Voltage-gated potassium channels"/>
    <property type="match status" value="1"/>
</dbReference>
<feature type="compositionally biased region" description="Basic residues" evidence="16">
    <location>
        <begin position="1038"/>
        <end position="1047"/>
    </location>
</feature>
<dbReference type="EMBL" id="ADTU01012962">
    <property type="status" value="NOT_ANNOTATED_CDS"/>
    <property type="molecule type" value="Genomic_DNA"/>
</dbReference>
<proteinExistence type="predicted"/>
<dbReference type="NCBIfam" id="TIGR00229">
    <property type="entry name" value="sensory_box"/>
    <property type="match status" value="1"/>
</dbReference>
<evidence type="ECO:0000256" key="11">
    <source>
        <dbReference type="ARBA" id="ARBA00023065"/>
    </source>
</evidence>
<dbReference type="InParanoid" id="A0A158NDT4"/>
<dbReference type="InterPro" id="IPR001610">
    <property type="entry name" value="PAC"/>
</dbReference>
<keyword evidence="6" id="KW-0631">Potassium channel</keyword>
<feature type="coiled-coil region" evidence="15">
    <location>
        <begin position="926"/>
        <end position="953"/>
    </location>
</feature>
<dbReference type="eggNOG" id="KOG0501">
    <property type="taxonomic scope" value="Eukaryota"/>
</dbReference>
<evidence type="ECO:0000256" key="2">
    <source>
        <dbReference type="ARBA" id="ARBA00022448"/>
    </source>
</evidence>